<protein>
    <submittedName>
        <fullName evidence="2">Uncharacterized protein</fullName>
    </submittedName>
</protein>
<organism evidence="2 3">
    <name type="scientific">Trichinella spiralis</name>
    <name type="common">Trichina worm</name>
    <dbReference type="NCBI Taxonomy" id="6334"/>
    <lineage>
        <taxon>Eukaryota</taxon>
        <taxon>Metazoa</taxon>
        <taxon>Ecdysozoa</taxon>
        <taxon>Nematoda</taxon>
        <taxon>Enoplea</taxon>
        <taxon>Dorylaimia</taxon>
        <taxon>Trichinellida</taxon>
        <taxon>Trichinellidae</taxon>
        <taxon>Trichinella</taxon>
    </lineage>
</organism>
<dbReference type="InParanoid" id="A0A0V1B6A3"/>
<gene>
    <name evidence="2" type="ORF">T01_12618</name>
</gene>
<dbReference type="Proteomes" id="UP000054776">
    <property type="component" value="Unassembled WGS sequence"/>
</dbReference>
<dbReference type="EMBL" id="JYDH01000096">
    <property type="protein sequence ID" value="KRY32555.1"/>
    <property type="molecule type" value="Genomic_DNA"/>
</dbReference>
<feature type="transmembrane region" description="Helical" evidence="1">
    <location>
        <begin position="20"/>
        <end position="38"/>
    </location>
</feature>
<evidence type="ECO:0000256" key="1">
    <source>
        <dbReference type="SAM" id="Phobius"/>
    </source>
</evidence>
<keyword evidence="1" id="KW-0812">Transmembrane</keyword>
<keyword evidence="1" id="KW-0472">Membrane</keyword>
<keyword evidence="1" id="KW-1133">Transmembrane helix</keyword>
<evidence type="ECO:0000313" key="3">
    <source>
        <dbReference type="Proteomes" id="UP000054776"/>
    </source>
</evidence>
<keyword evidence="3" id="KW-1185">Reference proteome</keyword>
<accession>A0A0V1B6A3</accession>
<evidence type="ECO:0000313" key="2">
    <source>
        <dbReference type="EMBL" id="KRY32555.1"/>
    </source>
</evidence>
<sequence length="262" mass="29946">MLTLNAYGSKMSITYAFRRILMLLVLSTGYLFHHSYFLNHLIQSLLIFDRLDRYRFCFDSTPLLVVSSAQESSSPQCKSSSIIEIIISLKVILASNLGHYRHVFSNERASELTAAIRLQYGRGSNQEKDVKEILSHLFTALRRQWAQEAKFTKMVNINYDPLQKMCLLPGSKEDRTQFYRTLPERESRRSSGKVVVRPYFPVVGILDISDHNTNDKYDSHWCHCPIIGGDMCICVLFDSSGSLPLIDMNLLPLQPSQELPSS</sequence>
<dbReference type="OrthoDB" id="10640252at2759"/>
<reference evidence="2 3" key="1">
    <citation type="submission" date="2015-01" db="EMBL/GenBank/DDBJ databases">
        <title>Evolution of Trichinella species and genotypes.</title>
        <authorList>
            <person name="Korhonen P.K."/>
            <person name="Edoardo P."/>
            <person name="Giuseppe L.R."/>
            <person name="Gasser R.B."/>
        </authorList>
    </citation>
    <scope>NUCLEOTIDE SEQUENCE [LARGE SCALE GENOMIC DNA]</scope>
    <source>
        <strain evidence="2">ISS3</strain>
    </source>
</reference>
<proteinExistence type="predicted"/>
<dbReference type="AlphaFoldDB" id="A0A0V1B6A3"/>
<comment type="caution">
    <text evidence="2">The sequence shown here is derived from an EMBL/GenBank/DDBJ whole genome shotgun (WGS) entry which is preliminary data.</text>
</comment>
<name>A0A0V1B6A3_TRISP</name>